<reference evidence="3" key="1">
    <citation type="submission" date="2015-07" db="EMBL/GenBank/DDBJ databases">
        <authorList>
            <person name="Ju K.-S."/>
            <person name="Doroghazi J.R."/>
            <person name="Metcalf W.W."/>
        </authorList>
    </citation>
    <scope>NUCLEOTIDE SEQUENCE [LARGE SCALE GENOMIC DNA]</scope>
    <source>
        <strain evidence="3">NRRL 2290</strain>
    </source>
</reference>
<dbReference type="EMBL" id="LGUS01000226">
    <property type="protein sequence ID" value="KOG28902.1"/>
    <property type="molecule type" value="Genomic_DNA"/>
</dbReference>
<protein>
    <submittedName>
        <fullName evidence="2">Uncharacterized protein</fullName>
    </submittedName>
</protein>
<dbReference type="eggNOG" id="ENOG50348EP">
    <property type="taxonomic scope" value="Bacteria"/>
</dbReference>
<comment type="caution">
    <text evidence="2">The sequence shown here is derived from an EMBL/GenBank/DDBJ whole genome shotgun (WGS) entry which is preliminary data.</text>
</comment>
<organism evidence="2 3">
    <name type="scientific">Streptomyces resistomycificus</name>
    <dbReference type="NCBI Taxonomy" id="67356"/>
    <lineage>
        <taxon>Bacteria</taxon>
        <taxon>Bacillati</taxon>
        <taxon>Actinomycetota</taxon>
        <taxon>Actinomycetes</taxon>
        <taxon>Kitasatosporales</taxon>
        <taxon>Streptomycetaceae</taxon>
        <taxon>Streptomyces</taxon>
        <taxon>Streptomyces aurantiacus group</taxon>
    </lineage>
</organism>
<dbReference type="AlphaFoldDB" id="A0A0L8KSM9"/>
<gene>
    <name evidence="2" type="ORF">ADK37_38215</name>
</gene>
<dbReference type="RefSeq" id="WP_030040441.1">
    <property type="nucleotide sequence ID" value="NZ_KL575599.1"/>
</dbReference>
<dbReference type="OrthoDB" id="3872412at2"/>
<evidence type="ECO:0000313" key="2">
    <source>
        <dbReference type="EMBL" id="KOG28902.1"/>
    </source>
</evidence>
<sequence length="91" mass="9598">MNGDEQLLRGRVYGHDHDDPDPGPRPGRTYVALVGGPLDGLFLDVTGWTPNQIAAGAALPTELGKFGAGGRALYDPRPGDPGRFEWAGDSP</sequence>
<evidence type="ECO:0000313" key="3">
    <source>
        <dbReference type="Proteomes" id="UP000037251"/>
    </source>
</evidence>
<evidence type="ECO:0000256" key="1">
    <source>
        <dbReference type="SAM" id="MobiDB-lite"/>
    </source>
</evidence>
<dbReference type="PATRIC" id="fig|67356.5.peg.8180"/>
<accession>A0A0L8KSM9</accession>
<feature type="compositionally biased region" description="Basic and acidic residues" evidence="1">
    <location>
        <begin position="13"/>
        <end position="22"/>
    </location>
</feature>
<keyword evidence="3" id="KW-1185">Reference proteome</keyword>
<feature type="region of interest" description="Disordered" evidence="1">
    <location>
        <begin position="70"/>
        <end position="91"/>
    </location>
</feature>
<feature type="region of interest" description="Disordered" evidence="1">
    <location>
        <begin position="1"/>
        <end position="27"/>
    </location>
</feature>
<proteinExistence type="predicted"/>
<name>A0A0L8KSM9_9ACTN</name>
<dbReference type="Proteomes" id="UP000037251">
    <property type="component" value="Unassembled WGS sequence"/>
</dbReference>